<dbReference type="EMBL" id="FZNR01000017">
    <property type="protein sequence ID" value="SNS52019.1"/>
    <property type="molecule type" value="Genomic_DNA"/>
</dbReference>
<dbReference type="PANTHER" id="PTHR34069">
    <property type="entry name" value="3-OXOACYL-[ACYL-CARRIER-PROTEIN] SYNTHASE 3"/>
    <property type="match status" value="1"/>
</dbReference>
<dbReference type="Proteomes" id="UP000198415">
    <property type="component" value="Unassembled WGS sequence"/>
</dbReference>
<dbReference type="OrthoDB" id="2636646at2"/>
<dbReference type="SUPFAM" id="SSF53901">
    <property type="entry name" value="Thiolase-like"/>
    <property type="match status" value="1"/>
</dbReference>
<evidence type="ECO:0000313" key="6">
    <source>
        <dbReference type="Proteomes" id="UP000198415"/>
    </source>
</evidence>
<accession>A0A239F548</accession>
<dbReference type="Pfam" id="PF08541">
    <property type="entry name" value="ACP_syn_III_C"/>
    <property type="match status" value="1"/>
</dbReference>
<sequence length="371" mass="38885">MTNLYLAGVGSYVPEPFPARRAVAEGRYDEQDWRASGWSGAAVAGDISAPEMAVIAAEQALDRSGHTRDDIALLLHASVGDQGPDGWSPHHYVLRHAVGGTIPAVEIRQGCNGVLAGMELAHGYLTGGPGRAAALVTGADNFGVARFDRWRYASGTNTGRGSIIGDAATAVVLSTSDGFAQVKAMNSASLPELEQMNRPDGPLFPPALTFDRPVDVADRLNSFTRRFPQAAAAAKKSLSDARTELALRTIADAGITPADIVRSTHVFSGGDGYIRGMLAPIGIDPARGMLELGRRLGHLSVSDHLVALTHLVESRHVGPGDHVLMISNGVGVSLAAAVVQITTLPVWATGTPQPFRETVAREEPVAAGSAR</sequence>
<dbReference type="GO" id="GO:0006633">
    <property type="term" value="P:fatty acid biosynthetic process"/>
    <property type="evidence" value="ECO:0007669"/>
    <property type="project" value="InterPro"/>
</dbReference>
<dbReference type="GO" id="GO:0004315">
    <property type="term" value="F:3-oxoacyl-[acyl-carrier-protein] synthase activity"/>
    <property type="evidence" value="ECO:0007669"/>
    <property type="project" value="InterPro"/>
</dbReference>
<dbReference type="GO" id="GO:0044550">
    <property type="term" value="P:secondary metabolite biosynthetic process"/>
    <property type="evidence" value="ECO:0007669"/>
    <property type="project" value="TreeGrafter"/>
</dbReference>
<evidence type="ECO:0000313" key="5">
    <source>
        <dbReference type="EMBL" id="SNS52019.1"/>
    </source>
</evidence>
<evidence type="ECO:0000256" key="1">
    <source>
        <dbReference type="ARBA" id="ARBA00022679"/>
    </source>
</evidence>
<evidence type="ECO:0000256" key="2">
    <source>
        <dbReference type="ARBA" id="ARBA00023315"/>
    </source>
</evidence>
<keyword evidence="1" id="KW-0808">Transferase</keyword>
<gene>
    <name evidence="5" type="ORF">SAMN06264365_11791</name>
</gene>
<dbReference type="InterPro" id="IPR016039">
    <property type="entry name" value="Thiolase-like"/>
</dbReference>
<evidence type="ECO:0000259" key="4">
    <source>
        <dbReference type="Pfam" id="PF08545"/>
    </source>
</evidence>
<reference evidence="5 6" key="1">
    <citation type="submission" date="2017-06" db="EMBL/GenBank/DDBJ databases">
        <authorList>
            <person name="Kim H.J."/>
            <person name="Triplett B.A."/>
        </authorList>
    </citation>
    <scope>NUCLEOTIDE SEQUENCE [LARGE SCALE GENOMIC DNA]</scope>
    <source>
        <strain evidence="5 6">DSM 43151</strain>
    </source>
</reference>
<dbReference type="Gene3D" id="3.40.47.10">
    <property type="match status" value="2"/>
</dbReference>
<keyword evidence="2" id="KW-0012">Acyltransferase</keyword>
<dbReference type="Pfam" id="PF08545">
    <property type="entry name" value="ACP_syn_III"/>
    <property type="match status" value="1"/>
</dbReference>
<organism evidence="5 6">
    <name type="scientific">Actinoplanes regularis</name>
    <dbReference type="NCBI Taxonomy" id="52697"/>
    <lineage>
        <taxon>Bacteria</taxon>
        <taxon>Bacillati</taxon>
        <taxon>Actinomycetota</taxon>
        <taxon>Actinomycetes</taxon>
        <taxon>Micromonosporales</taxon>
        <taxon>Micromonosporaceae</taxon>
        <taxon>Actinoplanes</taxon>
    </lineage>
</organism>
<dbReference type="InterPro" id="IPR013747">
    <property type="entry name" value="ACP_syn_III_C"/>
</dbReference>
<dbReference type="RefSeq" id="WP_089297184.1">
    <property type="nucleotide sequence ID" value="NZ_BOMU01000082.1"/>
</dbReference>
<keyword evidence="6" id="KW-1185">Reference proteome</keyword>
<protein>
    <submittedName>
        <fullName evidence="5">3-oxoacyl-[acyl-carrier-protein] synthase-3</fullName>
    </submittedName>
</protein>
<dbReference type="PANTHER" id="PTHR34069:SF2">
    <property type="entry name" value="BETA-KETOACYL-[ACYL-CARRIER-PROTEIN] SYNTHASE III"/>
    <property type="match status" value="1"/>
</dbReference>
<evidence type="ECO:0000259" key="3">
    <source>
        <dbReference type="Pfam" id="PF08541"/>
    </source>
</evidence>
<dbReference type="CDD" id="cd00827">
    <property type="entry name" value="init_cond_enzymes"/>
    <property type="match status" value="1"/>
</dbReference>
<dbReference type="AlphaFoldDB" id="A0A239F548"/>
<feature type="domain" description="Beta-ketoacyl-[acyl-carrier-protein] synthase III N-terminal" evidence="4">
    <location>
        <begin position="106"/>
        <end position="177"/>
    </location>
</feature>
<proteinExistence type="predicted"/>
<feature type="domain" description="Beta-ketoacyl-[acyl-carrier-protein] synthase III C-terminal" evidence="3">
    <location>
        <begin position="251"/>
        <end position="341"/>
    </location>
</feature>
<dbReference type="InterPro" id="IPR013751">
    <property type="entry name" value="ACP_syn_III_N"/>
</dbReference>
<name>A0A239F548_9ACTN</name>